<protein>
    <submittedName>
        <fullName evidence="1">Uncharacterized protein</fullName>
    </submittedName>
</protein>
<dbReference type="Proteomes" id="UP001152747">
    <property type="component" value="Unassembled WGS sequence"/>
</dbReference>
<dbReference type="AlphaFoldDB" id="A0A9P1N412"/>
<reference evidence="1" key="1">
    <citation type="submission" date="2022-11" db="EMBL/GenBank/DDBJ databases">
        <authorList>
            <person name="Kikuchi T."/>
        </authorList>
    </citation>
    <scope>NUCLEOTIDE SEQUENCE</scope>
    <source>
        <strain evidence="1">PS1010</strain>
    </source>
</reference>
<dbReference type="EMBL" id="CANHGI010000005">
    <property type="protein sequence ID" value="CAI5450278.1"/>
    <property type="molecule type" value="Genomic_DNA"/>
</dbReference>
<comment type="caution">
    <text evidence="1">The sequence shown here is derived from an EMBL/GenBank/DDBJ whole genome shotgun (WGS) entry which is preliminary data.</text>
</comment>
<evidence type="ECO:0000313" key="2">
    <source>
        <dbReference type="Proteomes" id="UP001152747"/>
    </source>
</evidence>
<accession>A0A9P1N412</accession>
<proteinExistence type="predicted"/>
<keyword evidence="2" id="KW-1185">Reference proteome</keyword>
<gene>
    <name evidence="1" type="ORF">CAMP_LOCUS12915</name>
</gene>
<organism evidence="1 2">
    <name type="scientific">Caenorhabditis angaria</name>
    <dbReference type="NCBI Taxonomy" id="860376"/>
    <lineage>
        <taxon>Eukaryota</taxon>
        <taxon>Metazoa</taxon>
        <taxon>Ecdysozoa</taxon>
        <taxon>Nematoda</taxon>
        <taxon>Chromadorea</taxon>
        <taxon>Rhabditida</taxon>
        <taxon>Rhabditina</taxon>
        <taxon>Rhabditomorpha</taxon>
        <taxon>Rhabditoidea</taxon>
        <taxon>Rhabditidae</taxon>
        <taxon>Peloderinae</taxon>
        <taxon>Caenorhabditis</taxon>
    </lineage>
</organism>
<sequence length="70" mass="7807">MNHHHIIISCNYPPKISTSRRTFEMFESKLDDVGVILHDFGVLLEFLVCSTSIPSVSLPTIAPSSFQSSK</sequence>
<name>A0A9P1N412_9PELO</name>
<evidence type="ECO:0000313" key="1">
    <source>
        <dbReference type="EMBL" id="CAI5450278.1"/>
    </source>
</evidence>